<evidence type="ECO:0000256" key="5">
    <source>
        <dbReference type="ARBA" id="ARBA00022840"/>
    </source>
</evidence>
<dbReference type="EMBL" id="JAANQT010002510">
    <property type="protein sequence ID" value="KAG1302302.1"/>
    <property type="molecule type" value="Genomic_DNA"/>
</dbReference>
<evidence type="ECO:0000256" key="4">
    <source>
        <dbReference type="ARBA" id="ARBA00022786"/>
    </source>
</evidence>
<keyword evidence="3 7" id="KW-0547">Nucleotide-binding</keyword>
<dbReference type="EC" id="2.3.2.23" evidence="1"/>
<organism evidence="10 11">
    <name type="scientific">Rhizopus oryzae</name>
    <name type="common">Mucormycosis agent</name>
    <name type="synonym">Rhizopus arrhizus var. delemar</name>
    <dbReference type="NCBI Taxonomy" id="64495"/>
    <lineage>
        <taxon>Eukaryota</taxon>
        <taxon>Fungi</taxon>
        <taxon>Fungi incertae sedis</taxon>
        <taxon>Mucoromycota</taxon>
        <taxon>Mucoromycotina</taxon>
        <taxon>Mucoromycetes</taxon>
        <taxon>Mucorales</taxon>
        <taxon>Mucorineae</taxon>
        <taxon>Rhizopodaceae</taxon>
        <taxon>Rhizopus</taxon>
    </lineage>
</organism>
<evidence type="ECO:0000256" key="7">
    <source>
        <dbReference type="RuleBase" id="RU362109"/>
    </source>
</evidence>
<dbReference type="PROSITE" id="PS50127">
    <property type="entry name" value="UBC_2"/>
    <property type="match status" value="1"/>
</dbReference>
<comment type="caution">
    <text evidence="10">The sequence shown here is derived from an EMBL/GenBank/DDBJ whole genome shotgun (WGS) entry which is preliminary data.</text>
</comment>
<comment type="similarity">
    <text evidence="7">Belongs to the ubiquitin-conjugating enzyme family.</text>
</comment>
<dbReference type="InterPro" id="IPR050113">
    <property type="entry name" value="Ub_conjugating_enzyme"/>
</dbReference>
<dbReference type="InterPro" id="IPR023313">
    <property type="entry name" value="UBQ-conjugating_AS"/>
</dbReference>
<evidence type="ECO:0000313" key="10">
    <source>
        <dbReference type="EMBL" id="KAG1302302.1"/>
    </source>
</evidence>
<dbReference type="Gene3D" id="3.10.110.10">
    <property type="entry name" value="Ubiquitin Conjugating Enzyme"/>
    <property type="match status" value="1"/>
</dbReference>
<accession>A0A9P6WZX0</accession>
<evidence type="ECO:0000259" key="9">
    <source>
        <dbReference type="PROSITE" id="PS50127"/>
    </source>
</evidence>
<dbReference type="AlphaFoldDB" id="A0A9P6WZX0"/>
<reference evidence="10" key="1">
    <citation type="journal article" date="2020" name="Microb. Genom.">
        <title>Genetic diversity of clinical and environmental Mucorales isolates obtained from an investigation of mucormycosis cases among solid organ transplant recipients.</title>
        <authorList>
            <person name="Nguyen M.H."/>
            <person name="Kaul D."/>
            <person name="Muto C."/>
            <person name="Cheng S.J."/>
            <person name="Richter R.A."/>
            <person name="Bruno V.M."/>
            <person name="Liu G."/>
            <person name="Beyhan S."/>
            <person name="Sundermann A.J."/>
            <person name="Mounaud S."/>
            <person name="Pasculle A.W."/>
            <person name="Nierman W.C."/>
            <person name="Driscoll E."/>
            <person name="Cumbie R."/>
            <person name="Clancy C.J."/>
            <person name="Dupont C.L."/>
        </authorList>
    </citation>
    <scope>NUCLEOTIDE SEQUENCE</scope>
    <source>
        <strain evidence="10">GL11</strain>
    </source>
</reference>
<dbReference type="OrthoDB" id="10069349at2759"/>
<name>A0A9P6WZX0_RHIOR</name>
<dbReference type="FunFam" id="3.10.110.10:FF:000031">
    <property type="entry name" value="Ubiquitin-conjugating enzyme E2 22"/>
    <property type="match status" value="1"/>
</dbReference>
<dbReference type="SUPFAM" id="SSF54495">
    <property type="entry name" value="UBC-like"/>
    <property type="match status" value="1"/>
</dbReference>
<keyword evidence="2" id="KW-0808">Transferase</keyword>
<keyword evidence="5 7" id="KW-0067">ATP-binding</keyword>
<dbReference type="PANTHER" id="PTHR24067">
    <property type="entry name" value="UBIQUITIN-CONJUGATING ENZYME E2"/>
    <property type="match status" value="1"/>
</dbReference>
<dbReference type="PROSITE" id="PS00183">
    <property type="entry name" value="UBC_1"/>
    <property type="match status" value="1"/>
</dbReference>
<feature type="active site" description="Glycyl thioester intermediate" evidence="6">
    <location>
        <position position="91"/>
    </location>
</feature>
<dbReference type="GO" id="GO:0005524">
    <property type="term" value="F:ATP binding"/>
    <property type="evidence" value="ECO:0007669"/>
    <property type="project" value="UniProtKB-UniRule"/>
</dbReference>
<evidence type="ECO:0000313" key="11">
    <source>
        <dbReference type="Proteomes" id="UP000716291"/>
    </source>
</evidence>
<dbReference type="InterPro" id="IPR016135">
    <property type="entry name" value="UBQ-conjugating_enzyme/RWD"/>
</dbReference>
<proteinExistence type="inferred from homology"/>
<gene>
    <name evidence="10" type="ORF">G6F64_011047</name>
</gene>
<dbReference type="Pfam" id="PF00179">
    <property type="entry name" value="UQ_con"/>
    <property type="match status" value="1"/>
</dbReference>
<keyword evidence="8" id="KW-0175">Coiled coil</keyword>
<dbReference type="GO" id="GO:0061631">
    <property type="term" value="F:ubiquitin conjugating enzyme activity"/>
    <property type="evidence" value="ECO:0007669"/>
    <property type="project" value="UniProtKB-EC"/>
</dbReference>
<dbReference type="InterPro" id="IPR000608">
    <property type="entry name" value="UBC"/>
</dbReference>
<feature type="coiled-coil region" evidence="8">
    <location>
        <begin position="180"/>
        <end position="207"/>
    </location>
</feature>
<dbReference type="CDD" id="cd23804">
    <property type="entry name" value="UBCc_UBE2S"/>
    <property type="match status" value="1"/>
</dbReference>
<keyword evidence="11" id="KW-1185">Reference proteome</keyword>
<feature type="domain" description="UBC core" evidence="9">
    <location>
        <begin position="7"/>
        <end position="153"/>
    </location>
</feature>
<keyword evidence="4 7" id="KW-0833">Ubl conjugation pathway</keyword>
<evidence type="ECO:0000256" key="3">
    <source>
        <dbReference type="ARBA" id="ARBA00022741"/>
    </source>
</evidence>
<evidence type="ECO:0000256" key="1">
    <source>
        <dbReference type="ARBA" id="ARBA00012486"/>
    </source>
</evidence>
<evidence type="ECO:0000256" key="6">
    <source>
        <dbReference type="PROSITE-ProRule" id="PRU10133"/>
    </source>
</evidence>
<dbReference type="Proteomes" id="UP000716291">
    <property type="component" value="Unassembled WGS sequence"/>
</dbReference>
<protein>
    <recommendedName>
        <fullName evidence="1">E2 ubiquitin-conjugating enzyme</fullName>
        <ecNumber evidence="1">2.3.2.23</ecNumber>
    </recommendedName>
</protein>
<sequence length="215" mass="25009">MTTLTSKAVKLVVKELENLQSDPPEDVQVIMNDENLTEIQAWIRGPDKTPYEEGYFKIKLVLDESFPDTPPKGYFMTKIFHPNVSDKGEICVNTLKKDWKPELGIRHVLLAIKCLLIVPNPESALNEEAGRLLLEQYNDYAKRARLYTSIQAKSGKSQYMELHEERKKKKGNDEEKVLIENDEQHALKSLTNQKRVLEQDNEKKKVMKKRMLRRL</sequence>
<evidence type="ECO:0000256" key="8">
    <source>
        <dbReference type="SAM" id="Coils"/>
    </source>
</evidence>
<evidence type="ECO:0000256" key="2">
    <source>
        <dbReference type="ARBA" id="ARBA00022679"/>
    </source>
</evidence>
<dbReference type="SMART" id="SM00212">
    <property type="entry name" value="UBCc"/>
    <property type="match status" value="1"/>
</dbReference>